<name>A0A397SPQ6_9GLOM</name>
<dbReference type="EMBL" id="QKYT01000338">
    <property type="protein sequence ID" value="RIA86899.1"/>
    <property type="molecule type" value="Genomic_DNA"/>
</dbReference>
<proteinExistence type="predicted"/>
<keyword evidence="2" id="KW-1185">Reference proteome</keyword>
<sequence>MEQIITESKTYLLELIIENLPENKQVNKNYISQDISNVLKWNSLSKNEEIIDLIKEFLKYHTYECIWNDRCKLVIEKEKNLKISFKDKKTYSYNRNRDYDYCSNYKLDLTNNLRVT</sequence>
<protein>
    <submittedName>
        <fullName evidence="1">Uncharacterized protein</fullName>
    </submittedName>
</protein>
<evidence type="ECO:0000313" key="2">
    <source>
        <dbReference type="Proteomes" id="UP000265703"/>
    </source>
</evidence>
<organism evidence="1 2">
    <name type="scientific">Glomus cerebriforme</name>
    <dbReference type="NCBI Taxonomy" id="658196"/>
    <lineage>
        <taxon>Eukaryota</taxon>
        <taxon>Fungi</taxon>
        <taxon>Fungi incertae sedis</taxon>
        <taxon>Mucoromycota</taxon>
        <taxon>Glomeromycotina</taxon>
        <taxon>Glomeromycetes</taxon>
        <taxon>Glomerales</taxon>
        <taxon>Glomeraceae</taxon>
        <taxon>Glomus</taxon>
    </lineage>
</organism>
<accession>A0A397SPQ6</accession>
<comment type="caution">
    <text evidence="1">The sequence shown here is derived from an EMBL/GenBank/DDBJ whole genome shotgun (WGS) entry which is preliminary data.</text>
</comment>
<reference evidence="1 2" key="1">
    <citation type="submission" date="2018-06" db="EMBL/GenBank/DDBJ databases">
        <title>Comparative genomics reveals the genomic features of Rhizophagus irregularis, R. cerebriforme, R. diaphanum and Gigaspora rosea, and their symbiotic lifestyle signature.</title>
        <authorList>
            <person name="Morin E."/>
            <person name="San Clemente H."/>
            <person name="Chen E.C.H."/>
            <person name="De La Providencia I."/>
            <person name="Hainaut M."/>
            <person name="Kuo A."/>
            <person name="Kohler A."/>
            <person name="Murat C."/>
            <person name="Tang N."/>
            <person name="Roy S."/>
            <person name="Loubradou J."/>
            <person name="Henrissat B."/>
            <person name="Grigoriev I.V."/>
            <person name="Corradi N."/>
            <person name="Roux C."/>
            <person name="Martin F.M."/>
        </authorList>
    </citation>
    <scope>NUCLEOTIDE SEQUENCE [LARGE SCALE GENOMIC DNA]</scope>
    <source>
        <strain evidence="1 2">DAOM 227022</strain>
    </source>
</reference>
<dbReference type="Proteomes" id="UP000265703">
    <property type="component" value="Unassembled WGS sequence"/>
</dbReference>
<gene>
    <name evidence="1" type="ORF">C1645_828599</name>
</gene>
<evidence type="ECO:0000313" key="1">
    <source>
        <dbReference type="EMBL" id="RIA86899.1"/>
    </source>
</evidence>
<dbReference type="AlphaFoldDB" id="A0A397SPQ6"/>